<dbReference type="EMBL" id="QURN01000011">
    <property type="protein sequence ID" value="RFC66823.1"/>
    <property type="molecule type" value="Genomic_DNA"/>
</dbReference>
<accession>A0A371XC87</accession>
<dbReference type="GO" id="GO:0016301">
    <property type="term" value="F:kinase activity"/>
    <property type="evidence" value="ECO:0007669"/>
    <property type="project" value="UniProtKB-KW"/>
</dbReference>
<gene>
    <name evidence="2" type="ORF">DY251_14965</name>
</gene>
<feature type="region of interest" description="Disordered" evidence="1">
    <location>
        <begin position="112"/>
        <end position="157"/>
    </location>
</feature>
<dbReference type="GO" id="GO:0003677">
    <property type="term" value="F:DNA binding"/>
    <property type="evidence" value="ECO:0007669"/>
    <property type="project" value="InterPro"/>
</dbReference>
<sequence>MRERCLGLDDPIRPLLDRKIASAKIVFREDAPPTLATISSRVTYAINGGDTDTRILTHGHMNAPTGLYLPISTLRGIALLGLTEGQSFAFTNREGEHEDVLLTSVQYQPEAARRDKEAAERFATPEQRRLSFRVVGSPKQPAPTSAGNFDDPGPSAA</sequence>
<dbReference type="Proteomes" id="UP000262379">
    <property type="component" value="Unassembled WGS sequence"/>
</dbReference>
<keyword evidence="2" id="KW-0418">Kinase</keyword>
<dbReference type="AlphaFoldDB" id="A0A371XC87"/>
<reference evidence="3" key="1">
    <citation type="submission" date="2018-08" db="EMBL/GenBank/DDBJ databases">
        <authorList>
            <person name="Im W.T."/>
        </authorList>
    </citation>
    <scope>NUCLEOTIDE SEQUENCE [LARGE SCALE GENOMIC DNA]</scope>
    <source>
        <strain evidence="3">LA-28</strain>
    </source>
</reference>
<dbReference type="GO" id="GO:0032784">
    <property type="term" value="P:regulation of DNA-templated transcription elongation"/>
    <property type="evidence" value="ECO:0007669"/>
    <property type="project" value="InterPro"/>
</dbReference>
<proteinExistence type="predicted"/>
<keyword evidence="3" id="KW-1185">Reference proteome</keyword>
<evidence type="ECO:0000313" key="2">
    <source>
        <dbReference type="EMBL" id="RFC66823.1"/>
    </source>
</evidence>
<organism evidence="2 3">
    <name type="scientific">Mesorhizobium denitrificans</name>
    <dbReference type="NCBI Taxonomy" id="2294114"/>
    <lineage>
        <taxon>Bacteria</taxon>
        <taxon>Pseudomonadati</taxon>
        <taxon>Pseudomonadota</taxon>
        <taxon>Alphaproteobacteria</taxon>
        <taxon>Hyphomicrobiales</taxon>
        <taxon>Phyllobacteriaceae</taxon>
        <taxon>Mesorhizobium</taxon>
    </lineage>
</organism>
<keyword evidence="2" id="KW-0808">Transferase</keyword>
<protein>
    <submittedName>
        <fullName evidence="2">Nucleoside-diphosphate kinase</fullName>
    </submittedName>
</protein>
<name>A0A371XC87_9HYPH</name>
<dbReference type="Gene3D" id="3.10.50.30">
    <property type="entry name" value="Transcription elongation factor, GreA/GreB, C-terminal domain"/>
    <property type="match status" value="1"/>
</dbReference>
<comment type="caution">
    <text evidence="2">The sequence shown here is derived from an EMBL/GenBank/DDBJ whole genome shotgun (WGS) entry which is preliminary data.</text>
</comment>
<evidence type="ECO:0000256" key="1">
    <source>
        <dbReference type="SAM" id="MobiDB-lite"/>
    </source>
</evidence>
<evidence type="ECO:0000313" key="3">
    <source>
        <dbReference type="Proteomes" id="UP000262379"/>
    </source>
</evidence>
<dbReference type="InterPro" id="IPR036953">
    <property type="entry name" value="GreA/GreB_C_sf"/>
</dbReference>